<protein>
    <submittedName>
        <fullName evidence="1">Uncharacterized protein</fullName>
    </submittedName>
</protein>
<name>A0A7C4RU27_9BACT</name>
<gene>
    <name evidence="1" type="ORF">ENS29_15470</name>
</gene>
<dbReference type="EMBL" id="DSUH01000356">
    <property type="protein sequence ID" value="HGU34224.1"/>
    <property type="molecule type" value="Genomic_DNA"/>
</dbReference>
<reference evidence="1" key="1">
    <citation type="journal article" date="2020" name="mSystems">
        <title>Genome- and Community-Level Interaction Insights into Carbon Utilization and Element Cycling Functions of Hydrothermarchaeota in Hydrothermal Sediment.</title>
        <authorList>
            <person name="Zhou Z."/>
            <person name="Liu Y."/>
            <person name="Xu W."/>
            <person name="Pan J."/>
            <person name="Luo Z.H."/>
            <person name="Li M."/>
        </authorList>
    </citation>
    <scope>NUCLEOTIDE SEQUENCE [LARGE SCALE GENOMIC DNA]</scope>
    <source>
        <strain evidence="1">SpSt-477</strain>
    </source>
</reference>
<comment type="caution">
    <text evidence="1">The sequence shown here is derived from an EMBL/GenBank/DDBJ whole genome shotgun (WGS) entry which is preliminary data.</text>
</comment>
<proteinExistence type="predicted"/>
<organism evidence="1">
    <name type="scientific">Desulfatirhabdium butyrativorans</name>
    <dbReference type="NCBI Taxonomy" id="340467"/>
    <lineage>
        <taxon>Bacteria</taxon>
        <taxon>Pseudomonadati</taxon>
        <taxon>Thermodesulfobacteriota</taxon>
        <taxon>Desulfobacteria</taxon>
        <taxon>Desulfobacterales</taxon>
        <taxon>Desulfatirhabdiaceae</taxon>
        <taxon>Desulfatirhabdium</taxon>
    </lineage>
</organism>
<dbReference type="AlphaFoldDB" id="A0A7C4RU27"/>
<accession>A0A7C4RU27</accession>
<sequence>MELWNKAIERTFFQEALKVTTADKLFYRSEDSRYYAYWPKGYTGSKATLQSRNAFIGDFSEKFVVDLLQPIAIKHDLFAVQGVVCPEIDLTRPSPADVALCRTRERLQPSHQLVAIFEVKMSIVWNWELIDGELLCIGDFTSHSGRPGLLRSDSMLKAIGKSINIRISSSRSATIPMIVLGNTPIADSYITKCDHLKRCGIVQGFWSINPSPLDGNSTDRKKSPHHGFMRMDSFAELESHIDGILDASYQFFSSMLPKAELGRMIEIAGREIHPEKKAEKFLELLEWNDHEAHE</sequence>
<evidence type="ECO:0000313" key="1">
    <source>
        <dbReference type="EMBL" id="HGU34224.1"/>
    </source>
</evidence>